<proteinExistence type="predicted"/>
<organism evidence="1 2">
    <name type="scientific">Monilinia fructicola</name>
    <name type="common">Brown rot fungus</name>
    <name type="synonym">Ciboria fructicola</name>
    <dbReference type="NCBI Taxonomy" id="38448"/>
    <lineage>
        <taxon>Eukaryota</taxon>
        <taxon>Fungi</taxon>
        <taxon>Dikarya</taxon>
        <taxon>Ascomycota</taxon>
        <taxon>Pezizomycotina</taxon>
        <taxon>Leotiomycetes</taxon>
        <taxon>Helotiales</taxon>
        <taxon>Sclerotiniaceae</taxon>
        <taxon>Monilinia</taxon>
    </lineage>
</organism>
<comment type="caution">
    <text evidence="1">The sequence shown here is derived from an EMBL/GenBank/DDBJ whole genome shotgun (WGS) entry which is preliminary data.</text>
</comment>
<evidence type="ECO:0000313" key="2">
    <source>
        <dbReference type="Proteomes" id="UP000322873"/>
    </source>
</evidence>
<dbReference type="AlphaFoldDB" id="A0A5M9JLV7"/>
<keyword evidence="2" id="KW-1185">Reference proteome</keyword>
<dbReference type="EMBL" id="VICG01000008">
    <property type="protein sequence ID" value="KAA8569650.1"/>
    <property type="molecule type" value="Genomic_DNA"/>
</dbReference>
<gene>
    <name evidence="1" type="ORF">EYC84_001253</name>
</gene>
<reference evidence="1 2" key="1">
    <citation type="submission" date="2019-06" db="EMBL/GenBank/DDBJ databases">
        <title>Genome Sequence of the Brown Rot Fungal Pathogen Monilinia fructicola.</title>
        <authorList>
            <person name="De Miccolis Angelini R.M."/>
            <person name="Landi L."/>
            <person name="Abate D."/>
            <person name="Pollastro S."/>
            <person name="Romanazzi G."/>
            <person name="Faretra F."/>
        </authorList>
    </citation>
    <scope>NUCLEOTIDE SEQUENCE [LARGE SCALE GENOMIC DNA]</scope>
    <source>
        <strain evidence="1 2">Mfrc123</strain>
    </source>
</reference>
<name>A0A5M9JLV7_MONFR</name>
<sequence length="118" mass="13468">MKGRYEEKLFWPLLGDEIVPSRTAPCQSIVFTWWEIWESLKGKTGEMRQNENVLVMNESPVGFFNSMGWFGCFGWLFLSVESGADEDAHVCGWIYTWMGESKAGSGAWMHGWGVLGYN</sequence>
<protein>
    <submittedName>
        <fullName evidence="1">Uncharacterized protein</fullName>
    </submittedName>
</protein>
<accession>A0A5M9JLV7</accession>
<evidence type="ECO:0000313" key="1">
    <source>
        <dbReference type="EMBL" id="KAA8569650.1"/>
    </source>
</evidence>
<dbReference type="Proteomes" id="UP000322873">
    <property type="component" value="Unassembled WGS sequence"/>
</dbReference>